<proteinExistence type="predicted"/>
<name>A0ABQ8AXY4_BRANA</name>
<comment type="caution">
    <text evidence="1">The sequence shown here is derived from an EMBL/GenBank/DDBJ whole genome shotgun (WGS) entry which is preliminary data.</text>
</comment>
<evidence type="ECO:0000313" key="2">
    <source>
        <dbReference type="Proteomes" id="UP000824890"/>
    </source>
</evidence>
<dbReference type="Proteomes" id="UP000824890">
    <property type="component" value="Unassembled WGS sequence"/>
</dbReference>
<accession>A0ABQ8AXY4</accession>
<dbReference type="EMBL" id="JAGKQM010000012">
    <property type="protein sequence ID" value="KAH0897420.1"/>
    <property type="molecule type" value="Genomic_DNA"/>
</dbReference>
<reference evidence="1 2" key="1">
    <citation type="submission" date="2021-05" db="EMBL/GenBank/DDBJ databases">
        <title>Genome Assembly of Synthetic Allotetraploid Brassica napus Reveals Homoeologous Exchanges between Subgenomes.</title>
        <authorList>
            <person name="Davis J.T."/>
        </authorList>
    </citation>
    <scope>NUCLEOTIDE SEQUENCE [LARGE SCALE GENOMIC DNA]</scope>
    <source>
        <strain evidence="2">cv. Da-Ae</strain>
        <tissue evidence="1">Seedling</tissue>
    </source>
</reference>
<protein>
    <submittedName>
        <fullName evidence="1">Uncharacterized protein</fullName>
    </submittedName>
</protein>
<feature type="non-terminal residue" evidence="1">
    <location>
        <position position="1"/>
    </location>
</feature>
<organism evidence="1 2">
    <name type="scientific">Brassica napus</name>
    <name type="common">Rape</name>
    <dbReference type="NCBI Taxonomy" id="3708"/>
    <lineage>
        <taxon>Eukaryota</taxon>
        <taxon>Viridiplantae</taxon>
        <taxon>Streptophyta</taxon>
        <taxon>Embryophyta</taxon>
        <taxon>Tracheophyta</taxon>
        <taxon>Spermatophyta</taxon>
        <taxon>Magnoliopsida</taxon>
        <taxon>eudicotyledons</taxon>
        <taxon>Gunneridae</taxon>
        <taxon>Pentapetalae</taxon>
        <taxon>rosids</taxon>
        <taxon>malvids</taxon>
        <taxon>Brassicales</taxon>
        <taxon>Brassicaceae</taxon>
        <taxon>Brassiceae</taxon>
        <taxon>Brassica</taxon>
    </lineage>
</organism>
<gene>
    <name evidence="1" type="ORF">HID58_046988</name>
</gene>
<keyword evidence="2" id="KW-1185">Reference proteome</keyword>
<evidence type="ECO:0000313" key="1">
    <source>
        <dbReference type="EMBL" id="KAH0897420.1"/>
    </source>
</evidence>
<sequence length="109" mass="11693">SRLLTKDIELSASPRILLAPFGRSEQPESSKTSTQARRVLTASLGAKPKGALEQVVHRSLVCAQPGDLHRIGPILSHWKTKAEPPSSTTSLTTSGGWPTVMLVLLSLKI</sequence>